<comment type="caution">
    <text evidence="1">The sequence shown here is derived from an EMBL/GenBank/DDBJ whole genome shotgun (WGS) entry which is preliminary data.</text>
</comment>
<gene>
    <name evidence="1" type="ORF">STCU_10117</name>
</gene>
<dbReference type="EMBL" id="ATMH01010045">
    <property type="protein sequence ID" value="EPY18208.1"/>
    <property type="molecule type" value="Genomic_DNA"/>
</dbReference>
<organism evidence="1 2">
    <name type="scientific">Strigomonas culicis</name>
    <dbReference type="NCBI Taxonomy" id="28005"/>
    <lineage>
        <taxon>Eukaryota</taxon>
        <taxon>Discoba</taxon>
        <taxon>Euglenozoa</taxon>
        <taxon>Kinetoplastea</taxon>
        <taxon>Metakinetoplastina</taxon>
        <taxon>Trypanosomatida</taxon>
        <taxon>Trypanosomatidae</taxon>
        <taxon>Strigomonadinae</taxon>
        <taxon>Strigomonas</taxon>
    </lineage>
</organism>
<protein>
    <submittedName>
        <fullName evidence="1">Uncharacterized protein</fullName>
    </submittedName>
</protein>
<dbReference type="Proteomes" id="UP000015354">
    <property type="component" value="Unassembled WGS sequence"/>
</dbReference>
<dbReference type="AlphaFoldDB" id="S9TP58"/>
<name>S9TP58_9TRYP</name>
<sequence length="103" mass="10901">MSLNAAALEYTPSFFRASKAKTIFTLPPTADAAACQTGPASTRIALLSQDTYTFGLSVLTWNVDLLLLLTAKVDCPLRAANRRPSRCMSGVVWTSSTGSTNGA</sequence>
<evidence type="ECO:0000313" key="1">
    <source>
        <dbReference type="EMBL" id="EPY18208.1"/>
    </source>
</evidence>
<evidence type="ECO:0000313" key="2">
    <source>
        <dbReference type="Proteomes" id="UP000015354"/>
    </source>
</evidence>
<keyword evidence="2" id="KW-1185">Reference proteome</keyword>
<accession>S9TP58</accession>
<reference evidence="1 2" key="1">
    <citation type="journal article" date="2013" name="PLoS ONE">
        <title>Predicting the Proteins of Angomonas deanei, Strigomonas culicis and Their Respective Endosymbionts Reveals New Aspects of the Trypanosomatidae Family.</title>
        <authorList>
            <person name="Motta M.C."/>
            <person name="Martins A.C."/>
            <person name="de Souza S.S."/>
            <person name="Catta-Preta C.M."/>
            <person name="Silva R."/>
            <person name="Klein C.C."/>
            <person name="de Almeida L.G."/>
            <person name="de Lima Cunha O."/>
            <person name="Ciapina L.P."/>
            <person name="Brocchi M."/>
            <person name="Colabardini A.C."/>
            <person name="de Araujo Lima B."/>
            <person name="Machado C.R."/>
            <person name="de Almeida Soares C.M."/>
            <person name="Probst C.M."/>
            <person name="de Menezes C.B."/>
            <person name="Thompson C.E."/>
            <person name="Bartholomeu D.C."/>
            <person name="Gradia D.F."/>
            <person name="Pavoni D.P."/>
            <person name="Grisard E.C."/>
            <person name="Fantinatti-Garboggini F."/>
            <person name="Marchini F.K."/>
            <person name="Rodrigues-Luiz G.F."/>
            <person name="Wagner G."/>
            <person name="Goldman G.H."/>
            <person name="Fietto J.L."/>
            <person name="Elias M.C."/>
            <person name="Goldman M.H."/>
            <person name="Sagot M.F."/>
            <person name="Pereira M."/>
            <person name="Stoco P.H."/>
            <person name="de Mendonca-Neto R.P."/>
            <person name="Teixeira S.M."/>
            <person name="Maciel T.E."/>
            <person name="de Oliveira Mendes T.A."/>
            <person name="Urmenyi T.P."/>
            <person name="de Souza W."/>
            <person name="Schenkman S."/>
            <person name="de Vasconcelos A.T."/>
        </authorList>
    </citation>
    <scope>NUCLEOTIDE SEQUENCE [LARGE SCALE GENOMIC DNA]</scope>
</reference>
<proteinExistence type="predicted"/>